<feature type="transmembrane region" description="Helical" evidence="1">
    <location>
        <begin position="162"/>
        <end position="184"/>
    </location>
</feature>
<evidence type="ECO:0000313" key="2">
    <source>
        <dbReference type="EMBL" id="KIX90494.1"/>
    </source>
</evidence>
<dbReference type="EMBL" id="JXWY01000042">
    <property type="protein sequence ID" value="KIX90494.1"/>
    <property type="molecule type" value="Genomic_DNA"/>
</dbReference>
<dbReference type="RefSeq" id="WP_044360657.1">
    <property type="nucleotide sequence ID" value="NZ_JXWY01000042.1"/>
</dbReference>
<dbReference type="Proteomes" id="UP000254100">
    <property type="component" value="Unassembled WGS sequence"/>
</dbReference>
<feature type="transmembrane region" description="Helical" evidence="1">
    <location>
        <begin position="219"/>
        <end position="238"/>
    </location>
</feature>
<dbReference type="AlphaFoldDB" id="A0A0D6XNY6"/>
<dbReference type="NCBIfam" id="NF047564">
    <property type="entry name" value="PSM_export_PmtD"/>
    <property type="match status" value="1"/>
</dbReference>
<keyword evidence="1" id="KW-1133">Transmembrane helix</keyword>
<name>A0A0D6XNY6_9STAP</name>
<keyword evidence="1" id="KW-0812">Transmembrane</keyword>
<reference evidence="3 5" key="2">
    <citation type="submission" date="2018-06" db="EMBL/GenBank/DDBJ databases">
        <authorList>
            <consortium name="Pathogen Informatics"/>
            <person name="Doyle S."/>
        </authorList>
    </citation>
    <scope>NUCLEOTIDE SEQUENCE [LARGE SCALE GENOMIC DNA]</scope>
    <source>
        <strain evidence="3 5">NCTC13832</strain>
    </source>
</reference>
<evidence type="ECO:0000313" key="3">
    <source>
        <dbReference type="EMBL" id="SUM57957.1"/>
    </source>
</evidence>
<dbReference type="OrthoDB" id="2412131at2"/>
<protein>
    <submittedName>
        <fullName evidence="3">ABC-2 transporter family protein</fullName>
    </submittedName>
    <submittedName>
        <fullName evidence="2">Membrane protein</fullName>
    </submittedName>
</protein>
<keyword evidence="1" id="KW-0472">Membrane</keyword>
<evidence type="ECO:0000256" key="1">
    <source>
        <dbReference type="SAM" id="Phobius"/>
    </source>
</evidence>
<dbReference type="EMBL" id="UHDT01000001">
    <property type="protein sequence ID" value="SUM57957.1"/>
    <property type="molecule type" value="Genomic_DNA"/>
</dbReference>
<feature type="transmembrane region" description="Helical" evidence="1">
    <location>
        <begin position="21"/>
        <end position="41"/>
    </location>
</feature>
<feature type="transmembrane region" description="Helical" evidence="1">
    <location>
        <begin position="53"/>
        <end position="71"/>
    </location>
</feature>
<proteinExistence type="predicted"/>
<accession>A0A0D6XNY6</accession>
<evidence type="ECO:0000313" key="5">
    <source>
        <dbReference type="Proteomes" id="UP000254100"/>
    </source>
</evidence>
<dbReference type="Proteomes" id="UP000032366">
    <property type="component" value="Unassembled WGS sequence"/>
</dbReference>
<sequence length="242" mass="27021">MNPLQLVKFDILSILKSPLTYIAILLGALPVTVVVGIVVANGDEVDPNMIVTFEKWFFSIIGLLFVVKTLTRDSSQGTIQLYLNNQRNRINYLITKTCSILFVSVFITGVVLLVAYVVQWTTKGGNLEGKTPWLLLIFYVMLFLIYGLLLFMINLVVQKAAFVYTLGMFLLLFIPMVSPFVPLIPQIGPKIMEALNYIPIGYLTQKTLGDDFTFTTSQWLINAGSMIVLLAGNALLITKKDI</sequence>
<organism evidence="3 5">
    <name type="scientific">Staphylococcus microti</name>
    <dbReference type="NCBI Taxonomy" id="569857"/>
    <lineage>
        <taxon>Bacteria</taxon>
        <taxon>Bacillati</taxon>
        <taxon>Bacillota</taxon>
        <taxon>Bacilli</taxon>
        <taxon>Bacillales</taxon>
        <taxon>Staphylococcaceae</taxon>
        <taxon>Staphylococcus</taxon>
    </lineage>
</organism>
<gene>
    <name evidence="3" type="ORF">NCTC13832_01687</name>
    <name evidence="2" type="ORF">TP70_07320</name>
</gene>
<evidence type="ECO:0000313" key="4">
    <source>
        <dbReference type="Proteomes" id="UP000032366"/>
    </source>
</evidence>
<reference evidence="2 4" key="1">
    <citation type="submission" date="2015-01" db="EMBL/GenBank/DDBJ databases">
        <authorList>
            <person name="Guo J."/>
        </authorList>
    </citation>
    <scope>NUCLEOTIDE SEQUENCE [LARGE SCALE GENOMIC DNA]</scope>
    <source>
        <strain evidence="2 4">DSM 22147</strain>
    </source>
</reference>
<feature type="transmembrane region" description="Helical" evidence="1">
    <location>
        <begin position="92"/>
        <end position="118"/>
    </location>
</feature>
<dbReference type="STRING" id="569857.TP70_07320"/>
<keyword evidence="4" id="KW-1185">Reference proteome</keyword>
<feature type="transmembrane region" description="Helical" evidence="1">
    <location>
        <begin position="133"/>
        <end position="155"/>
    </location>
</feature>